<feature type="transmembrane region" description="Helical" evidence="3">
    <location>
        <begin position="6"/>
        <end position="24"/>
    </location>
</feature>
<feature type="region of interest" description="Disordered" evidence="2">
    <location>
        <begin position="138"/>
        <end position="162"/>
    </location>
</feature>
<dbReference type="Gene3D" id="1.10.287.1490">
    <property type="match status" value="1"/>
</dbReference>
<accession>A0A6C0BSQ4</accession>
<organism evidence="4">
    <name type="scientific">viral metagenome</name>
    <dbReference type="NCBI Taxonomy" id="1070528"/>
    <lineage>
        <taxon>unclassified sequences</taxon>
        <taxon>metagenomes</taxon>
        <taxon>organismal metagenomes</taxon>
    </lineage>
</organism>
<proteinExistence type="predicted"/>
<keyword evidence="1" id="KW-0175">Coiled coil</keyword>
<evidence type="ECO:0000313" key="4">
    <source>
        <dbReference type="EMBL" id="QHS95012.1"/>
    </source>
</evidence>
<dbReference type="AlphaFoldDB" id="A0A6C0BSQ4"/>
<reference evidence="4" key="1">
    <citation type="journal article" date="2020" name="Nature">
        <title>Giant virus diversity and host interactions through global metagenomics.</title>
        <authorList>
            <person name="Schulz F."/>
            <person name="Roux S."/>
            <person name="Paez-Espino D."/>
            <person name="Jungbluth S."/>
            <person name="Walsh D.A."/>
            <person name="Denef V.J."/>
            <person name="McMahon K.D."/>
            <person name="Konstantinidis K.T."/>
            <person name="Eloe-Fadrosh E.A."/>
            <person name="Kyrpides N.C."/>
            <person name="Woyke T."/>
        </authorList>
    </citation>
    <scope>NUCLEOTIDE SEQUENCE</scope>
    <source>
        <strain evidence="4">GVMAG-M-3300018428-16</strain>
    </source>
</reference>
<keyword evidence="3" id="KW-1133">Transmembrane helix</keyword>
<feature type="coiled-coil region" evidence="1">
    <location>
        <begin position="255"/>
        <end position="282"/>
    </location>
</feature>
<evidence type="ECO:0000256" key="3">
    <source>
        <dbReference type="SAM" id="Phobius"/>
    </source>
</evidence>
<dbReference type="EMBL" id="MN739237">
    <property type="protein sequence ID" value="QHS95012.1"/>
    <property type="molecule type" value="Genomic_DNA"/>
</dbReference>
<name>A0A6C0BSQ4_9ZZZZ</name>
<evidence type="ECO:0000256" key="2">
    <source>
        <dbReference type="SAM" id="MobiDB-lite"/>
    </source>
</evidence>
<keyword evidence="3" id="KW-0812">Transmembrane</keyword>
<protein>
    <submittedName>
        <fullName evidence="4">Uncharacterized protein</fullName>
    </submittedName>
</protein>
<sequence>MNIIEVLVPLFVFIILYPIFEKIYNMFGFGQDIGVIEGFTDKNYIDTLKKKGIALDDNDTRWINNNYKKLSLKKNSSKTDDIQRKKKTLNDITNKDIRQIKPNNNRQDLIFLKEHSVNDVKKLVNNIKILKKSIKEPFEQQEEKTTQETTETTETPSPVPAPATISKAEIISQENQKQISDIQKQIEEHSIRSDTRFASIESQMEQLASIEQKQSDIDTNLSEMKDKLKTNKTNISDIRQTLQGAPTVDYVNSKIGSIENEMTELRQKYIEMRKKYQSYNEN</sequence>
<keyword evidence="3" id="KW-0472">Membrane</keyword>
<evidence type="ECO:0000256" key="1">
    <source>
        <dbReference type="SAM" id="Coils"/>
    </source>
</evidence>